<proteinExistence type="inferred from homology"/>
<dbReference type="Proteomes" id="UP000036873">
    <property type="component" value="Unassembled WGS sequence"/>
</dbReference>
<dbReference type="EMBL" id="LGYO01000031">
    <property type="protein sequence ID" value="KNZ41347.1"/>
    <property type="molecule type" value="Genomic_DNA"/>
</dbReference>
<dbReference type="NCBIfam" id="TIGR00103">
    <property type="entry name" value="DNA_YbaB_EbfC"/>
    <property type="match status" value="1"/>
</dbReference>
<sequence length="114" mass="12178">MAKRKMPGGMGGGNMNNMMKQVQKMQQDMAKVQAELEEKEVEATAGGGAVKVVVTGKKTLLSVKIDPEVIDEDDIEMLEDLILAAVNEALTKAEEMVNSEMGKVTGGMNIPGLI</sequence>
<organism evidence="5 6">
    <name type="scientific">Acetobacterium bakii</name>
    <dbReference type="NCBI Taxonomy" id="52689"/>
    <lineage>
        <taxon>Bacteria</taxon>
        <taxon>Bacillati</taxon>
        <taxon>Bacillota</taxon>
        <taxon>Clostridia</taxon>
        <taxon>Eubacteriales</taxon>
        <taxon>Eubacteriaceae</taxon>
        <taxon>Acetobacterium</taxon>
    </lineage>
</organism>
<dbReference type="HAMAP" id="MF_00274">
    <property type="entry name" value="DNA_YbaB_EbfC"/>
    <property type="match status" value="1"/>
</dbReference>
<evidence type="ECO:0000313" key="6">
    <source>
        <dbReference type="Proteomes" id="UP000036873"/>
    </source>
</evidence>
<keyword evidence="1 3" id="KW-0963">Cytoplasm</keyword>
<evidence type="ECO:0000256" key="3">
    <source>
        <dbReference type="HAMAP-Rule" id="MF_00274"/>
    </source>
</evidence>
<evidence type="ECO:0000256" key="2">
    <source>
        <dbReference type="ARBA" id="ARBA00023125"/>
    </source>
</evidence>
<dbReference type="GO" id="GO:0005829">
    <property type="term" value="C:cytosol"/>
    <property type="evidence" value="ECO:0007669"/>
    <property type="project" value="TreeGrafter"/>
</dbReference>
<keyword evidence="6" id="KW-1185">Reference proteome</keyword>
<dbReference type="SUPFAM" id="SSF82607">
    <property type="entry name" value="YbaB-like"/>
    <property type="match status" value="1"/>
</dbReference>
<comment type="similarity">
    <text evidence="3">Belongs to the YbaB/EbfC family.</text>
</comment>
<dbReference type="RefSeq" id="WP_050740648.1">
    <property type="nucleotide sequence ID" value="NZ_LGYO01000031.1"/>
</dbReference>
<dbReference type="Pfam" id="PF02575">
    <property type="entry name" value="YbaB_DNA_bd"/>
    <property type="match status" value="1"/>
</dbReference>
<gene>
    <name evidence="5" type="ORF">AKG39_12030</name>
</gene>
<dbReference type="InterPro" id="IPR036894">
    <property type="entry name" value="YbaB-like_sf"/>
</dbReference>
<dbReference type="PATRIC" id="fig|52689.4.peg.1752"/>
<comment type="function">
    <text evidence="3">Binds to DNA and alters its conformation. May be involved in regulation of gene expression, nucleoid organization and DNA protection.</text>
</comment>
<feature type="coiled-coil region" evidence="4">
    <location>
        <begin position="15"/>
        <end position="42"/>
    </location>
</feature>
<dbReference type="PANTHER" id="PTHR33449">
    <property type="entry name" value="NUCLEOID-ASSOCIATED PROTEIN YBAB"/>
    <property type="match status" value="1"/>
</dbReference>
<dbReference type="OrthoDB" id="9795263at2"/>
<dbReference type="PIRSF" id="PIRSF004555">
    <property type="entry name" value="UCP004555"/>
    <property type="match status" value="1"/>
</dbReference>
<dbReference type="GO" id="GO:0003677">
    <property type="term" value="F:DNA binding"/>
    <property type="evidence" value="ECO:0007669"/>
    <property type="project" value="UniProtKB-UniRule"/>
</dbReference>
<dbReference type="STRING" id="52689.AKG39_12030"/>
<dbReference type="FunFam" id="3.30.1310.10:FF:000002">
    <property type="entry name" value="Nucleoid-associated protein IKC_06587"/>
    <property type="match status" value="1"/>
</dbReference>
<reference evidence="6" key="1">
    <citation type="submission" date="2015-07" db="EMBL/GenBank/DDBJ databases">
        <title>Draft genome sequence of Acetobacterium bakii DSM 8293, a potential psychrophilic chemical producer through syngas fermentation.</title>
        <authorList>
            <person name="Song Y."/>
            <person name="Hwang S."/>
            <person name="Cho B.-K."/>
        </authorList>
    </citation>
    <scope>NUCLEOTIDE SEQUENCE [LARGE SCALE GENOMIC DNA]</scope>
    <source>
        <strain evidence="6">DSM 8239</strain>
    </source>
</reference>
<accession>A0A0L6TZ60</accession>
<name>A0A0L6TZ60_9FIRM</name>
<dbReference type="Gene3D" id="3.30.1310.10">
    <property type="entry name" value="Nucleoid-associated protein YbaB-like domain"/>
    <property type="match status" value="1"/>
</dbReference>
<dbReference type="AlphaFoldDB" id="A0A0L6TZ60"/>
<evidence type="ECO:0000256" key="4">
    <source>
        <dbReference type="SAM" id="Coils"/>
    </source>
</evidence>
<dbReference type="GO" id="GO:0043590">
    <property type="term" value="C:bacterial nucleoid"/>
    <property type="evidence" value="ECO:0007669"/>
    <property type="project" value="UniProtKB-UniRule"/>
</dbReference>
<dbReference type="PANTHER" id="PTHR33449:SF1">
    <property type="entry name" value="NUCLEOID-ASSOCIATED PROTEIN YBAB"/>
    <property type="match status" value="1"/>
</dbReference>
<dbReference type="InterPro" id="IPR004401">
    <property type="entry name" value="YbaB/EbfC"/>
</dbReference>
<comment type="subcellular location">
    <subcellularLocation>
        <location evidence="3">Cytoplasm</location>
        <location evidence="3">Nucleoid</location>
    </subcellularLocation>
</comment>
<evidence type="ECO:0000313" key="5">
    <source>
        <dbReference type="EMBL" id="KNZ41347.1"/>
    </source>
</evidence>
<keyword evidence="4" id="KW-0175">Coiled coil</keyword>
<comment type="subunit">
    <text evidence="3">Homodimer.</text>
</comment>
<keyword evidence="2 3" id="KW-0238">DNA-binding</keyword>
<evidence type="ECO:0000256" key="1">
    <source>
        <dbReference type="ARBA" id="ARBA00022490"/>
    </source>
</evidence>
<comment type="caution">
    <text evidence="5">The sequence shown here is derived from an EMBL/GenBank/DDBJ whole genome shotgun (WGS) entry which is preliminary data.</text>
</comment>
<protein>
    <recommendedName>
        <fullName evidence="3">Nucleoid-associated protein AKG39_12030</fullName>
    </recommendedName>
</protein>